<dbReference type="SFLD" id="SFLDG01168">
    <property type="entry name" value="Ferric_reductase_subgroup_(FRE"/>
    <property type="match status" value="1"/>
</dbReference>
<reference evidence="8 9" key="1">
    <citation type="submission" date="2018-08" db="EMBL/GenBank/DDBJ databases">
        <title>Genomic investigation of the strawberry pathogen Phytophthora fragariae indicates pathogenicity is determined by transcriptional variation in three key races.</title>
        <authorList>
            <person name="Adams T.M."/>
            <person name="Armitage A.D."/>
            <person name="Sobczyk M.K."/>
            <person name="Bates H.J."/>
            <person name="Dunwell J.M."/>
            <person name="Nellist C.F."/>
            <person name="Harrison R.J."/>
        </authorList>
    </citation>
    <scope>NUCLEOTIDE SEQUENCE [LARGE SCALE GENOMIC DNA]</scope>
    <source>
        <strain evidence="8 9">SCRP333</strain>
    </source>
</reference>
<keyword evidence="9" id="KW-1185">Reference proteome</keyword>
<feature type="domain" description="FAD-binding FR-type" evidence="7">
    <location>
        <begin position="311"/>
        <end position="425"/>
    </location>
</feature>
<dbReference type="InterPro" id="IPR050369">
    <property type="entry name" value="RBOH/FRE"/>
</dbReference>
<dbReference type="SUPFAM" id="SSF63380">
    <property type="entry name" value="Riboflavin synthase domain-like"/>
    <property type="match status" value="1"/>
</dbReference>
<dbReference type="InterPro" id="IPR017938">
    <property type="entry name" value="Riboflavin_synthase-like_b-brl"/>
</dbReference>
<comment type="subcellular location">
    <subcellularLocation>
        <location evidence="1">Membrane</location>
        <topology evidence="1">Multi-pass membrane protein</topology>
    </subcellularLocation>
</comment>
<dbReference type="PROSITE" id="PS51384">
    <property type="entry name" value="FAD_FR"/>
    <property type="match status" value="1"/>
</dbReference>
<keyword evidence="5 6" id="KW-0472">Membrane</keyword>
<evidence type="ECO:0000256" key="4">
    <source>
        <dbReference type="ARBA" id="ARBA00023002"/>
    </source>
</evidence>
<dbReference type="GO" id="GO:0005886">
    <property type="term" value="C:plasma membrane"/>
    <property type="evidence" value="ECO:0007669"/>
    <property type="project" value="TreeGrafter"/>
</dbReference>
<comment type="caution">
    <text evidence="8">The sequence shown here is derived from an EMBL/GenBank/DDBJ whole genome shotgun (WGS) entry which is preliminary data.</text>
</comment>
<gene>
    <name evidence="8" type="ORF">PR003_g26842</name>
</gene>
<protein>
    <recommendedName>
        <fullName evidence="7">FAD-binding FR-type domain-containing protein</fullName>
    </recommendedName>
</protein>
<dbReference type="InterPro" id="IPR039261">
    <property type="entry name" value="FNR_nucleotide-bd"/>
</dbReference>
<dbReference type="InterPro" id="IPR017927">
    <property type="entry name" value="FAD-bd_FR_type"/>
</dbReference>
<keyword evidence="4" id="KW-0560">Oxidoreductase</keyword>
<dbReference type="Gene3D" id="3.40.50.80">
    <property type="entry name" value="Nucleotide-binding domain of ferredoxin-NADP reductase (FNR) module"/>
    <property type="match status" value="1"/>
</dbReference>
<feature type="transmembrane region" description="Helical" evidence="6">
    <location>
        <begin position="27"/>
        <end position="51"/>
    </location>
</feature>
<dbReference type="Pfam" id="PF08022">
    <property type="entry name" value="FAD_binding_8"/>
    <property type="match status" value="1"/>
</dbReference>
<feature type="transmembrane region" description="Helical" evidence="6">
    <location>
        <begin position="188"/>
        <end position="210"/>
    </location>
</feature>
<name>A0A6A4CC60_9STRA</name>
<evidence type="ECO:0000259" key="7">
    <source>
        <dbReference type="PROSITE" id="PS51384"/>
    </source>
</evidence>
<dbReference type="GO" id="GO:0016491">
    <property type="term" value="F:oxidoreductase activity"/>
    <property type="evidence" value="ECO:0007669"/>
    <property type="project" value="UniProtKB-KW"/>
</dbReference>
<organism evidence="8 9">
    <name type="scientific">Phytophthora rubi</name>
    <dbReference type="NCBI Taxonomy" id="129364"/>
    <lineage>
        <taxon>Eukaryota</taxon>
        <taxon>Sar</taxon>
        <taxon>Stramenopiles</taxon>
        <taxon>Oomycota</taxon>
        <taxon>Peronosporomycetes</taxon>
        <taxon>Peronosporales</taxon>
        <taxon>Peronosporaceae</taxon>
        <taxon>Phytophthora</taxon>
    </lineage>
</organism>
<dbReference type="PANTHER" id="PTHR11972">
    <property type="entry name" value="NADPH OXIDASE"/>
    <property type="match status" value="1"/>
</dbReference>
<proteinExistence type="predicted"/>
<evidence type="ECO:0000256" key="5">
    <source>
        <dbReference type="ARBA" id="ARBA00023136"/>
    </source>
</evidence>
<dbReference type="InterPro" id="IPR013130">
    <property type="entry name" value="Fe3_Rdtase_TM_dom"/>
</dbReference>
<evidence type="ECO:0000256" key="2">
    <source>
        <dbReference type="ARBA" id="ARBA00022692"/>
    </source>
</evidence>
<dbReference type="EMBL" id="QXFT01003576">
    <property type="protein sequence ID" value="KAE9284495.1"/>
    <property type="molecule type" value="Genomic_DNA"/>
</dbReference>
<keyword evidence="2 6" id="KW-0812">Transmembrane</keyword>
<accession>A0A6A4CC60</accession>
<dbReference type="AlphaFoldDB" id="A0A6A4CC60"/>
<evidence type="ECO:0000313" key="9">
    <source>
        <dbReference type="Proteomes" id="UP000434957"/>
    </source>
</evidence>
<evidence type="ECO:0000256" key="3">
    <source>
        <dbReference type="ARBA" id="ARBA00022989"/>
    </source>
</evidence>
<dbReference type="SFLD" id="SFLDS00052">
    <property type="entry name" value="Ferric_Reductase_Domain"/>
    <property type="match status" value="1"/>
</dbReference>
<feature type="transmembrane region" description="Helical" evidence="6">
    <location>
        <begin position="145"/>
        <end position="168"/>
    </location>
</feature>
<evidence type="ECO:0000256" key="6">
    <source>
        <dbReference type="SAM" id="Phobius"/>
    </source>
</evidence>
<dbReference type="Proteomes" id="UP000434957">
    <property type="component" value="Unassembled WGS sequence"/>
</dbReference>
<feature type="transmembrane region" description="Helical" evidence="6">
    <location>
        <begin position="275"/>
        <end position="303"/>
    </location>
</feature>
<evidence type="ECO:0000313" key="8">
    <source>
        <dbReference type="EMBL" id="KAE9284495.1"/>
    </source>
</evidence>
<dbReference type="PANTHER" id="PTHR11972:SF193">
    <property type="entry name" value="FAD-BINDING FR-TYPE DOMAIN-CONTAINING PROTEIN"/>
    <property type="match status" value="1"/>
</dbReference>
<sequence length="504" mass="57323">MLSVYEPEPEPRPGLHRKHRHVGLWRYALDSTLKLLVSLSFVLFVGGQVAYVSPSYRNHIQTRIAAWWGVHDEMWLRRLRTQRGVWGVAKLLRRRPSPNWLSYGELLFLAVLVGGNALVFWFGYTQRHGHKPQLIGDPSHPLSSYVKTIGNALGFICVLNMALLFLPSTRNSAWVEAINMSYANGIKFHRWLGVAAVLTGVIQCGCYYYCWLLDGRWQQMALPCWDCSLRDRKGRKVWVNVFGEAALLCFLLIGVTSVPWARRRMFNLFYNVHQLLFVAVIFTLLHWARALWFLLPAFVAYLISRVLSHCNGSTAAQVVQLLALSPALCKLVIARAPGERGQFHVGQFVYVNVPAIARLEWHAFTIGSSPRTSLYNSTSSNRMTLLIKALGDWTDKLMLYQQECELNAVKPEVYVDGYYGASLSQVYSAYTTVVLVGGGVGVTPLLGESVDHLKSLQHLRELYMLDSYASPSRCNKHKCKFRLTVEILDVILEEDLPRFLDSRW</sequence>
<feature type="transmembrane region" description="Helical" evidence="6">
    <location>
        <begin position="237"/>
        <end position="255"/>
    </location>
</feature>
<feature type="transmembrane region" description="Helical" evidence="6">
    <location>
        <begin position="100"/>
        <end position="124"/>
    </location>
</feature>
<evidence type="ECO:0000256" key="1">
    <source>
        <dbReference type="ARBA" id="ARBA00004141"/>
    </source>
</evidence>
<dbReference type="InterPro" id="IPR013112">
    <property type="entry name" value="FAD-bd_8"/>
</dbReference>
<dbReference type="Pfam" id="PF01794">
    <property type="entry name" value="Ferric_reduct"/>
    <property type="match status" value="1"/>
</dbReference>
<keyword evidence="3 6" id="KW-1133">Transmembrane helix</keyword>